<dbReference type="InterPro" id="IPR039420">
    <property type="entry name" value="WalR-like"/>
</dbReference>
<accession>A0ABV6R4K3</accession>
<feature type="domain" description="Response regulatory" evidence="7">
    <location>
        <begin position="14"/>
        <end position="132"/>
    </location>
</feature>
<dbReference type="Gene3D" id="3.40.50.2300">
    <property type="match status" value="1"/>
</dbReference>
<keyword evidence="9" id="KW-1185">Reference proteome</keyword>
<keyword evidence="2" id="KW-0902">Two-component regulatory system</keyword>
<dbReference type="SUPFAM" id="SSF52172">
    <property type="entry name" value="CheY-like"/>
    <property type="match status" value="1"/>
</dbReference>
<evidence type="ECO:0000259" key="7">
    <source>
        <dbReference type="PROSITE" id="PS50110"/>
    </source>
</evidence>
<proteinExistence type="predicted"/>
<evidence type="ECO:0000313" key="9">
    <source>
        <dbReference type="Proteomes" id="UP001589906"/>
    </source>
</evidence>
<reference evidence="8 9" key="1">
    <citation type="submission" date="2024-09" db="EMBL/GenBank/DDBJ databases">
        <authorList>
            <person name="Sun Q."/>
            <person name="Mori K."/>
        </authorList>
    </citation>
    <scope>NUCLEOTIDE SEQUENCE [LARGE SCALE GENOMIC DNA]</scope>
    <source>
        <strain evidence="8 9">NCAIM B.02621</strain>
    </source>
</reference>
<feature type="modified residue" description="4-aspartylphosphate" evidence="6">
    <location>
        <position position="64"/>
    </location>
</feature>
<dbReference type="EMBL" id="JBHLSW010000004">
    <property type="protein sequence ID" value="MFC0633588.1"/>
    <property type="molecule type" value="Genomic_DNA"/>
</dbReference>
<dbReference type="Pfam" id="PF00072">
    <property type="entry name" value="Response_reg"/>
    <property type="match status" value="1"/>
</dbReference>
<evidence type="ECO:0000256" key="3">
    <source>
        <dbReference type="ARBA" id="ARBA00023015"/>
    </source>
</evidence>
<evidence type="ECO:0000256" key="5">
    <source>
        <dbReference type="ARBA" id="ARBA00023163"/>
    </source>
</evidence>
<dbReference type="InterPro" id="IPR011006">
    <property type="entry name" value="CheY-like_superfamily"/>
</dbReference>
<keyword evidence="1 6" id="KW-0597">Phosphoprotein</keyword>
<evidence type="ECO:0000256" key="6">
    <source>
        <dbReference type="PROSITE-ProRule" id="PRU00169"/>
    </source>
</evidence>
<name>A0ABV6R4K3_9CAUL</name>
<dbReference type="Proteomes" id="UP001589906">
    <property type="component" value="Unassembled WGS sequence"/>
</dbReference>
<evidence type="ECO:0000256" key="4">
    <source>
        <dbReference type="ARBA" id="ARBA00023125"/>
    </source>
</evidence>
<evidence type="ECO:0000256" key="2">
    <source>
        <dbReference type="ARBA" id="ARBA00023012"/>
    </source>
</evidence>
<dbReference type="RefSeq" id="WP_376835502.1">
    <property type="nucleotide sequence ID" value="NZ_JBHLSW010000004.1"/>
</dbReference>
<evidence type="ECO:0000256" key="1">
    <source>
        <dbReference type="ARBA" id="ARBA00022553"/>
    </source>
</evidence>
<evidence type="ECO:0000313" key="8">
    <source>
        <dbReference type="EMBL" id="MFC0633588.1"/>
    </source>
</evidence>
<gene>
    <name evidence="8" type="ORF">ACFFGE_06825</name>
</gene>
<dbReference type="PROSITE" id="PS50110">
    <property type="entry name" value="RESPONSE_REGULATORY"/>
    <property type="match status" value="1"/>
</dbReference>
<dbReference type="PANTHER" id="PTHR48111">
    <property type="entry name" value="REGULATOR OF RPOS"/>
    <property type="match status" value="1"/>
</dbReference>
<keyword evidence="4" id="KW-0238">DNA-binding</keyword>
<protein>
    <submittedName>
        <fullName evidence="8">Response regulator</fullName>
    </submittedName>
</protein>
<sequence length="160" mass="17541">MKIVPEDPALKSARILAVDDEAANLSLVERAFRREGFSSVVAFQAPREGLADFAASPPDLVLLDLMMPGVDGYELLESFRRLTPAAEYLPILVLTADSTMNARLRALALGANDVLLKPYDVGELLMRSWVLLDTRRRFLSVRGTAPHLPADQPAHDSLMG</sequence>
<dbReference type="InterPro" id="IPR001789">
    <property type="entry name" value="Sig_transdc_resp-reg_receiver"/>
</dbReference>
<comment type="caution">
    <text evidence="8">The sequence shown here is derived from an EMBL/GenBank/DDBJ whole genome shotgun (WGS) entry which is preliminary data.</text>
</comment>
<keyword evidence="5" id="KW-0804">Transcription</keyword>
<keyword evidence="3" id="KW-0805">Transcription regulation</keyword>
<dbReference type="PANTHER" id="PTHR48111:SF1">
    <property type="entry name" value="TWO-COMPONENT RESPONSE REGULATOR ORR33"/>
    <property type="match status" value="1"/>
</dbReference>
<dbReference type="SMART" id="SM00448">
    <property type="entry name" value="REC"/>
    <property type="match status" value="1"/>
</dbReference>
<organism evidence="8 9">
    <name type="scientific">Brevundimonas balnearis</name>
    <dbReference type="NCBI Taxonomy" id="1572858"/>
    <lineage>
        <taxon>Bacteria</taxon>
        <taxon>Pseudomonadati</taxon>
        <taxon>Pseudomonadota</taxon>
        <taxon>Alphaproteobacteria</taxon>
        <taxon>Caulobacterales</taxon>
        <taxon>Caulobacteraceae</taxon>
        <taxon>Brevundimonas</taxon>
    </lineage>
</organism>